<keyword evidence="2" id="KW-1185">Reference proteome</keyword>
<accession>A0A2A6CGS7</accession>
<gene>
    <name evidence="1" type="primary">WBGene00118310</name>
</gene>
<evidence type="ECO:0000313" key="1">
    <source>
        <dbReference type="EnsemblMetazoa" id="PPA28756.1"/>
    </source>
</evidence>
<reference evidence="1" key="2">
    <citation type="submission" date="2022-06" db="UniProtKB">
        <authorList>
            <consortium name="EnsemblMetazoa"/>
        </authorList>
    </citation>
    <scope>IDENTIFICATION</scope>
    <source>
        <strain evidence="1">PS312</strain>
    </source>
</reference>
<proteinExistence type="predicted"/>
<reference evidence="2" key="1">
    <citation type="journal article" date="2008" name="Nat. Genet.">
        <title>The Pristionchus pacificus genome provides a unique perspective on nematode lifestyle and parasitism.</title>
        <authorList>
            <person name="Dieterich C."/>
            <person name="Clifton S.W."/>
            <person name="Schuster L.N."/>
            <person name="Chinwalla A."/>
            <person name="Delehaunty K."/>
            <person name="Dinkelacker I."/>
            <person name="Fulton L."/>
            <person name="Fulton R."/>
            <person name="Godfrey J."/>
            <person name="Minx P."/>
            <person name="Mitreva M."/>
            <person name="Roeseler W."/>
            <person name="Tian H."/>
            <person name="Witte H."/>
            <person name="Yang S.P."/>
            <person name="Wilson R.K."/>
            <person name="Sommer R.J."/>
        </authorList>
    </citation>
    <scope>NUCLEOTIDE SEQUENCE [LARGE SCALE GENOMIC DNA]</scope>
    <source>
        <strain evidence="2">PS312</strain>
    </source>
</reference>
<dbReference type="Proteomes" id="UP000005239">
    <property type="component" value="Unassembled WGS sequence"/>
</dbReference>
<dbReference type="AlphaFoldDB" id="A0A2A6CGS7"/>
<protein>
    <submittedName>
        <fullName evidence="1">Uncharacterized protein</fullName>
    </submittedName>
</protein>
<accession>A0A8R1UH57</accession>
<name>A0A2A6CGS7_PRIPA</name>
<evidence type="ECO:0000313" key="2">
    <source>
        <dbReference type="Proteomes" id="UP000005239"/>
    </source>
</evidence>
<organism evidence="1 2">
    <name type="scientific">Pristionchus pacificus</name>
    <name type="common">Parasitic nematode worm</name>
    <dbReference type="NCBI Taxonomy" id="54126"/>
    <lineage>
        <taxon>Eukaryota</taxon>
        <taxon>Metazoa</taxon>
        <taxon>Ecdysozoa</taxon>
        <taxon>Nematoda</taxon>
        <taxon>Chromadorea</taxon>
        <taxon>Rhabditida</taxon>
        <taxon>Rhabditina</taxon>
        <taxon>Diplogasteromorpha</taxon>
        <taxon>Diplogasteroidea</taxon>
        <taxon>Neodiplogasteridae</taxon>
        <taxon>Pristionchus</taxon>
    </lineage>
</organism>
<dbReference type="EnsemblMetazoa" id="PPA28756.1">
    <property type="protein sequence ID" value="PPA28756.1"/>
    <property type="gene ID" value="WBGene00118310"/>
</dbReference>
<sequence length="62" mass="7266">MDGMNKLRHEPFALPFSGIEILPRSDEMLKRRDCLAGFHLHRPSEEKNHEEYRCVVDISVSQ</sequence>